<evidence type="ECO:0000313" key="3">
    <source>
        <dbReference type="Proteomes" id="UP000179157"/>
    </source>
</evidence>
<comment type="caution">
    <text evidence="2">The sequence shown here is derived from an EMBL/GenBank/DDBJ whole genome shotgun (WGS) entry which is preliminary data.</text>
</comment>
<protein>
    <submittedName>
        <fullName evidence="2">Uncharacterized protein</fullName>
    </submittedName>
</protein>
<dbReference type="EMBL" id="MFGX01000048">
    <property type="protein sequence ID" value="OGF55782.1"/>
    <property type="molecule type" value="Genomic_DNA"/>
</dbReference>
<evidence type="ECO:0000313" key="2">
    <source>
        <dbReference type="EMBL" id="OGF55782.1"/>
    </source>
</evidence>
<organism evidence="2 3">
    <name type="scientific">Fraserbacteria sp. (strain RBG_16_55_9)</name>
    <dbReference type="NCBI Taxonomy" id="1817864"/>
    <lineage>
        <taxon>Bacteria</taxon>
        <taxon>Candidatus Fraseribacteriota</taxon>
    </lineage>
</organism>
<gene>
    <name evidence="2" type="ORF">A2Z21_03870</name>
</gene>
<sequence length="153" mass="16044">MFQIFSSLVALGGLTAWAVCPATPSCPGSLTVCIDVVAPPGAVNINAADLLNRFVLFGPGGDPTLRVQRPGGGVTWTVTAQVTSVTPVSISSNALQIKDQGGTFQDGGALITIHQNNIDCEEFIVEHRLDLADLGDRTSGETLVFIVEYTVTE</sequence>
<reference evidence="2 3" key="1">
    <citation type="journal article" date="2016" name="Nat. Commun.">
        <title>Thousands of microbial genomes shed light on interconnected biogeochemical processes in an aquifer system.</title>
        <authorList>
            <person name="Anantharaman K."/>
            <person name="Brown C.T."/>
            <person name="Hug L.A."/>
            <person name="Sharon I."/>
            <person name="Castelle C.J."/>
            <person name="Probst A.J."/>
            <person name="Thomas B.C."/>
            <person name="Singh A."/>
            <person name="Wilkins M.J."/>
            <person name="Karaoz U."/>
            <person name="Brodie E.L."/>
            <person name="Williams K.H."/>
            <person name="Hubbard S.S."/>
            <person name="Banfield J.F."/>
        </authorList>
    </citation>
    <scope>NUCLEOTIDE SEQUENCE [LARGE SCALE GENOMIC DNA]</scope>
    <source>
        <strain evidence="3">RBG_16_55_9</strain>
    </source>
</reference>
<dbReference type="Proteomes" id="UP000179157">
    <property type="component" value="Unassembled WGS sequence"/>
</dbReference>
<feature type="chain" id="PRO_5009521830" evidence="1">
    <location>
        <begin position="19"/>
        <end position="153"/>
    </location>
</feature>
<dbReference type="AlphaFoldDB" id="A0A1F5UX73"/>
<dbReference type="STRING" id="1817864.A2Z21_03870"/>
<feature type="signal peptide" evidence="1">
    <location>
        <begin position="1"/>
        <end position="18"/>
    </location>
</feature>
<proteinExistence type="predicted"/>
<evidence type="ECO:0000256" key="1">
    <source>
        <dbReference type="SAM" id="SignalP"/>
    </source>
</evidence>
<accession>A0A1F5UX73</accession>
<keyword evidence="1" id="KW-0732">Signal</keyword>
<name>A0A1F5UX73_FRAXR</name>